<gene>
    <name evidence="2" type="ORF">RM190_10825</name>
</gene>
<dbReference type="PROSITE" id="PS51725">
    <property type="entry name" value="ABM"/>
    <property type="match status" value="1"/>
</dbReference>
<dbReference type="SUPFAM" id="SSF54909">
    <property type="entry name" value="Dimeric alpha+beta barrel"/>
    <property type="match status" value="1"/>
</dbReference>
<dbReference type="Gene3D" id="3.30.70.100">
    <property type="match status" value="1"/>
</dbReference>
<dbReference type="EMBL" id="JAVRQI010000007">
    <property type="protein sequence ID" value="MDT1062356.1"/>
    <property type="molecule type" value="Genomic_DNA"/>
</dbReference>
<dbReference type="Pfam" id="PF03992">
    <property type="entry name" value="ABM"/>
    <property type="match status" value="1"/>
</dbReference>
<accession>A0ABU3EDN9</accession>
<reference evidence="3" key="1">
    <citation type="submission" date="2023-07" db="EMBL/GenBank/DDBJ databases">
        <title>Characterization of two Paracoccaceae strains isolated from Phycosphere and proposal of Xinfangfangia lacusdiani sp. nov.</title>
        <authorList>
            <person name="Deng Y."/>
            <person name="Zhang Y.Q."/>
        </authorList>
    </citation>
    <scope>NUCLEOTIDE SEQUENCE [LARGE SCALE GENOMIC DNA]</scope>
    <source>
        <strain evidence="3">CPCC 101403</strain>
    </source>
</reference>
<dbReference type="InterPro" id="IPR011008">
    <property type="entry name" value="Dimeric_a/b-barrel"/>
</dbReference>
<dbReference type="InterPro" id="IPR007138">
    <property type="entry name" value="ABM_dom"/>
</dbReference>
<evidence type="ECO:0000259" key="1">
    <source>
        <dbReference type="PROSITE" id="PS51725"/>
    </source>
</evidence>
<keyword evidence="2" id="KW-0560">Oxidoreductase</keyword>
<name>A0ABU3EDN9_9RHOB</name>
<feature type="domain" description="ABM" evidence="1">
    <location>
        <begin position="6"/>
        <end position="97"/>
    </location>
</feature>
<protein>
    <submittedName>
        <fullName evidence="2">Antibiotic biosynthesis monooxygenase family protein</fullName>
    </submittedName>
</protein>
<dbReference type="GO" id="GO:0004497">
    <property type="term" value="F:monooxygenase activity"/>
    <property type="evidence" value="ECO:0007669"/>
    <property type="project" value="UniProtKB-KW"/>
</dbReference>
<sequence>MTSKPVVLINLLKVRPGQQQALIALLQRNIETVVSTLGGWRASRLIAGGDGASVVIHSEWDTPEAVAAMRNDPRMKAYFPKILEMASFESVMGEAVFGDSK</sequence>
<comment type="caution">
    <text evidence="2">The sequence shown here is derived from an EMBL/GenBank/DDBJ whole genome shotgun (WGS) entry which is preliminary data.</text>
</comment>
<evidence type="ECO:0000313" key="2">
    <source>
        <dbReference type="EMBL" id="MDT1062356.1"/>
    </source>
</evidence>
<dbReference type="Proteomes" id="UP001251085">
    <property type="component" value="Unassembled WGS sequence"/>
</dbReference>
<organism evidence="2 3">
    <name type="scientific">Paracoccus broussonetiae</name>
    <dbReference type="NCBI Taxonomy" id="3075834"/>
    <lineage>
        <taxon>Bacteria</taxon>
        <taxon>Pseudomonadati</taxon>
        <taxon>Pseudomonadota</taxon>
        <taxon>Alphaproteobacteria</taxon>
        <taxon>Rhodobacterales</taxon>
        <taxon>Paracoccaceae</taxon>
        <taxon>Paracoccus</taxon>
    </lineage>
</organism>
<keyword evidence="2" id="KW-0503">Monooxygenase</keyword>
<keyword evidence="3" id="KW-1185">Reference proteome</keyword>
<proteinExistence type="predicted"/>
<dbReference type="RefSeq" id="WP_311759453.1">
    <property type="nucleotide sequence ID" value="NZ_JAVRQI010000007.1"/>
</dbReference>
<evidence type="ECO:0000313" key="3">
    <source>
        <dbReference type="Proteomes" id="UP001251085"/>
    </source>
</evidence>